<dbReference type="KEGG" id="soe:110786109"/>
<dbReference type="RefSeq" id="XP_021846321.1">
    <property type="nucleotide sequence ID" value="XM_021990629.2"/>
</dbReference>
<dbReference type="Proteomes" id="UP000813463">
    <property type="component" value="Chromosome 3"/>
</dbReference>
<name>A0A9R0IBQ2_SPIOL</name>
<feature type="compositionally biased region" description="Basic and acidic residues" evidence="3">
    <location>
        <begin position="47"/>
        <end position="68"/>
    </location>
</feature>
<reference evidence="5" key="2">
    <citation type="submission" date="2025-08" db="UniProtKB">
        <authorList>
            <consortium name="RefSeq"/>
        </authorList>
    </citation>
    <scope>IDENTIFICATION</scope>
    <source>
        <tissue evidence="5">Leaf</tissue>
    </source>
</reference>
<dbReference type="OrthoDB" id="1934367at2759"/>
<dbReference type="GO" id="GO:0016020">
    <property type="term" value="C:membrane"/>
    <property type="evidence" value="ECO:0000318"/>
    <property type="project" value="GO_Central"/>
</dbReference>
<evidence type="ECO:0000313" key="4">
    <source>
        <dbReference type="Proteomes" id="UP000813463"/>
    </source>
</evidence>
<feature type="region of interest" description="Disordered" evidence="3">
    <location>
        <begin position="201"/>
        <end position="224"/>
    </location>
</feature>
<dbReference type="GO" id="GO:0009631">
    <property type="term" value="P:cold acclimation"/>
    <property type="evidence" value="ECO:0000318"/>
    <property type="project" value="GO_Central"/>
</dbReference>
<dbReference type="Pfam" id="PF00257">
    <property type="entry name" value="Dehydrin"/>
    <property type="match status" value="1"/>
</dbReference>
<dbReference type="InterPro" id="IPR030513">
    <property type="entry name" value="Dehydrin_CS"/>
</dbReference>
<evidence type="ECO:0000256" key="1">
    <source>
        <dbReference type="ARBA" id="ARBA00008403"/>
    </source>
</evidence>
<feature type="compositionally biased region" description="Basic and acidic residues" evidence="3">
    <location>
        <begin position="139"/>
        <end position="154"/>
    </location>
</feature>
<proteinExistence type="inferred from homology"/>
<evidence type="ECO:0000256" key="2">
    <source>
        <dbReference type="RuleBase" id="RU003995"/>
    </source>
</evidence>
<dbReference type="PROSITE" id="PS00823">
    <property type="entry name" value="DEHYDRIN_2"/>
    <property type="match status" value="1"/>
</dbReference>
<feature type="region of interest" description="Disordered" evidence="3">
    <location>
        <begin position="129"/>
        <end position="154"/>
    </location>
</feature>
<evidence type="ECO:0000313" key="5">
    <source>
        <dbReference type="RefSeq" id="XP_021846321.1"/>
    </source>
</evidence>
<dbReference type="GO" id="GO:0005829">
    <property type="term" value="C:cytosol"/>
    <property type="evidence" value="ECO:0007669"/>
    <property type="project" value="TreeGrafter"/>
</dbReference>
<dbReference type="PANTHER" id="PTHR33346">
    <property type="entry name" value="DEHYDRIN XERO 2-RELATED"/>
    <property type="match status" value="1"/>
</dbReference>
<dbReference type="GO" id="GO:0009737">
    <property type="term" value="P:response to abscisic acid"/>
    <property type="evidence" value="ECO:0000318"/>
    <property type="project" value="GO_Central"/>
</dbReference>
<reference evidence="4" key="1">
    <citation type="journal article" date="2021" name="Nat. Commun.">
        <title>Genomic analyses provide insights into spinach domestication and the genetic basis of agronomic traits.</title>
        <authorList>
            <person name="Cai X."/>
            <person name="Sun X."/>
            <person name="Xu C."/>
            <person name="Sun H."/>
            <person name="Wang X."/>
            <person name="Ge C."/>
            <person name="Zhang Z."/>
            <person name="Wang Q."/>
            <person name="Fei Z."/>
            <person name="Jiao C."/>
            <person name="Wang Q."/>
        </authorList>
    </citation>
    <scope>NUCLEOTIDE SEQUENCE [LARGE SCALE GENOMIC DNA]</scope>
    <source>
        <strain evidence="4">cv. Varoflay</strain>
    </source>
</reference>
<comment type="similarity">
    <text evidence="1 2">Belongs to the plant dehydrin family.</text>
</comment>
<dbReference type="PANTHER" id="PTHR33346:SF53">
    <property type="entry name" value="DEHYDRIN COR47-LIKE"/>
    <property type="match status" value="1"/>
</dbReference>
<feature type="compositionally biased region" description="Basic and acidic residues" evidence="3">
    <location>
        <begin position="92"/>
        <end position="115"/>
    </location>
</feature>
<dbReference type="GO" id="GO:0009414">
    <property type="term" value="P:response to water deprivation"/>
    <property type="evidence" value="ECO:0000318"/>
    <property type="project" value="GO_Central"/>
</dbReference>
<dbReference type="GeneID" id="110786109"/>
<keyword evidence="4" id="KW-1185">Reference proteome</keyword>
<gene>
    <name evidence="5" type="primary">LOC110786109</name>
</gene>
<protein>
    <submittedName>
        <fullName evidence="5">Dehydrin COR47</fullName>
    </submittedName>
</protein>
<accession>A0A9R0IBQ2</accession>
<dbReference type="InterPro" id="IPR000167">
    <property type="entry name" value="Dehydrin"/>
</dbReference>
<dbReference type="AlphaFoldDB" id="A0A9R0IBQ2"/>
<sequence>MADESINYNEAPATVETTDRGLFDFMKKKDHSSDVDAVASGVEKVHVSEPVECKEEDSKLVQKFHRSDSSSSSSSDEEDDEEKKRRKKEKKEKKAGLKEKIHEKLGGHKDEHDDTNVPIEQIHVQENVYSEPSNYTKPVQHDHNKEEEKKGGFLDKIKEKLPGQHKDKAAEPEVVVSVPVGEPCVEGDKEKKGFLEKIKEKIPGFHSKNEAEEKKDHEEKKEGY</sequence>
<organism evidence="4 5">
    <name type="scientific">Spinacia oleracea</name>
    <name type="common">Spinach</name>
    <dbReference type="NCBI Taxonomy" id="3562"/>
    <lineage>
        <taxon>Eukaryota</taxon>
        <taxon>Viridiplantae</taxon>
        <taxon>Streptophyta</taxon>
        <taxon>Embryophyta</taxon>
        <taxon>Tracheophyta</taxon>
        <taxon>Spermatophyta</taxon>
        <taxon>Magnoliopsida</taxon>
        <taxon>eudicotyledons</taxon>
        <taxon>Gunneridae</taxon>
        <taxon>Pentapetalae</taxon>
        <taxon>Caryophyllales</taxon>
        <taxon>Chenopodiaceae</taxon>
        <taxon>Chenopodioideae</taxon>
        <taxon>Anserineae</taxon>
        <taxon>Spinacia</taxon>
    </lineage>
</organism>
<evidence type="ECO:0000256" key="3">
    <source>
        <dbReference type="SAM" id="MobiDB-lite"/>
    </source>
</evidence>
<feature type="region of interest" description="Disordered" evidence="3">
    <location>
        <begin position="47"/>
        <end position="116"/>
    </location>
</feature>